<protein>
    <submittedName>
        <fullName evidence="3">GNAT family N-acetyltransferase</fullName>
        <ecNumber evidence="3">2.3.1.-</ecNumber>
    </submittedName>
</protein>
<evidence type="ECO:0000259" key="1">
    <source>
        <dbReference type="PROSITE" id="PS51186"/>
    </source>
</evidence>
<evidence type="ECO:0000313" key="4">
    <source>
        <dbReference type="Proteomes" id="UP001171111"/>
    </source>
</evidence>
<gene>
    <name evidence="3" type="ORF">Q2362_08200</name>
</gene>
<feature type="domain" description="N-acetyltransferase" evidence="2">
    <location>
        <begin position="4"/>
        <end position="88"/>
    </location>
</feature>
<evidence type="ECO:0000259" key="2">
    <source>
        <dbReference type="PROSITE" id="PS51729"/>
    </source>
</evidence>
<dbReference type="GO" id="GO:0016746">
    <property type="term" value="F:acyltransferase activity"/>
    <property type="evidence" value="ECO:0007669"/>
    <property type="project" value="UniProtKB-KW"/>
</dbReference>
<reference evidence="3 4" key="1">
    <citation type="submission" date="2023-06" db="EMBL/GenBank/DDBJ databases">
        <title>Campylobacter magnum sp. nov., isolated from cecal contents of domestic pigs (Sus scrofa domesticus).</title>
        <authorList>
            <person name="Papic B."/>
            <person name="Gruntar I."/>
        </authorList>
    </citation>
    <scope>NUCLEOTIDE SEQUENCE [LARGE SCALE GENOMIC DNA]</scope>
    <source>
        <strain evidence="4">34484-21</strain>
    </source>
</reference>
<dbReference type="CDD" id="cd04301">
    <property type="entry name" value="NAT_SF"/>
    <property type="match status" value="1"/>
</dbReference>
<dbReference type="PROSITE" id="PS51729">
    <property type="entry name" value="GNAT_YJDJ"/>
    <property type="match status" value="1"/>
</dbReference>
<dbReference type="SUPFAM" id="SSF55729">
    <property type="entry name" value="Acyl-CoA N-acyltransferases (Nat)"/>
    <property type="match status" value="1"/>
</dbReference>
<keyword evidence="3" id="KW-0808">Transferase</keyword>
<dbReference type="InterPro" id="IPR000182">
    <property type="entry name" value="GNAT_dom"/>
</dbReference>
<feature type="domain" description="N-acetyltransferase" evidence="1">
    <location>
        <begin position="1"/>
        <end position="88"/>
    </location>
</feature>
<keyword evidence="3" id="KW-0012">Acyltransferase</keyword>
<dbReference type="Proteomes" id="UP001171111">
    <property type="component" value="Unassembled WGS sequence"/>
</dbReference>
<dbReference type="Pfam" id="PF14542">
    <property type="entry name" value="Acetyltransf_CG"/>
    <property type="match status" value="1"/>
</dbReference>
<evidence type="ECO:0000313" key="3">
    <source>
        <dbReference type="EMBL" id="MDO2410065.1"/>
    </source>
</evidence>
<dbReference type="InterPro" id="IPR016181">
    <property type="entry name" value="Acyl_CoA_acyltransferase"/>
</dbReference>
<proteinExistence type="predicted"/>
<dbReference type="InterPro" id="IPR031165">
    <property type="entry name" value="GNAT_YJDJ"/>
</dbReference>
<dbReference type="Gene3D" id="3.40.630.30">
    <property type="match status" value="1"/>
</dbReference>
<dbReference type="InterPro" id="IPR045057">
    <property type="entry name" value="Gcn5-rel_NAT"/>
</dbReference>
<accession>A0ABT8T9Y9</accession>
<keyword evidence="4" id="KW-1185">Reference proteome</keyword>
<dbReference type="EC" id="2.3.1.-" evidence="3"/>
<name>A0ABT8T9Y9_9BACT</name>
<dbReference type="RefSeq" id="WP_302244847.1">
    <property type="nucleotide sequence ID" value="NZ_JAULJQ010000011.1"/>
</dbReference>
<dbReference type="PANTHER" id="PTHR31435">
    <property type="entry name" value="PROTEIN NATD1"/>
    <property type="match status" value="1"/>
</dbReference>
<comment type="caution">
    <text evidence="3">The sequence shown here is derived from an EMBL/GenBank/DDBJ whole genome shotgun (WGS) entry which is preliminary data.</text>
</comment>
<sequence length="88" mass="9880">MSLMIVFEGSRTACYDSGEFVGECAFVENDGKWELNRTFVKKSHEGRGIAKLLLDELLENARKNGVKIIPTCSYVAKVMRSESYADLL</sequence>
<dbReference type="PROSITE" id="PS51186">
    <property type="entry name" value="GNAT"/>
    <property type="match status" value="1"/>
</dbReference>
<organism evidence="3 4">
    <name type="scientific">Campylobacter magnus</name>
    <dbReference type="NCBI Taxonomy" id="3026462"/>
    <lineage>
        <taxon>Bacteria</taxon>
        <taxon>Pseudomonadati</taxon>
        <taxon>Campylobacterota</taxon>
        <taxon>Epsilonproteobacteria</taxon>
        <taxon>Campylobacterales</taxon>
        <taxon>Campylobacteraceae</taxon>
        <taxon>Campylobacter</taxon>
    </lineage>
</organism>
<dbReference type="EMBL" id="JAULJQ010000011">
    <property type="protein sequence ID" value="MDO2410065.1"/>
    <property type="molecule type" value="Genomic_DNA"/>
</dbReference>
<dbReference type="PANTHER" id="PTHR31435:SF9">
    <property type="entry name" value="PROTEIN NATD1"/>
    <property type="match status" value="1"/>
</dbReference>